<evidence type="ECO:0000313" key="6">
    <source>
        <dbReference type="Proteomes" id="UP000187455"/>
    </source>
</evidence>
<dbReference type="InterPro" id="IPR051857">
    <property type="entry name" value="Asn_synthetase_domain"/>
</dbReference>
<dbReference type="AlphaFoldDB" id="A0A1R0H474"/>
<dbReference type="InterPro" id="IPR014729">
    <property type="entry name" value="Rossmann-like_a/b/a_fold"/>
</dbReference>
<feature type="region of interest" description="Disordered" evidence="4">
    <location>
        <begin position="76"/>
        <end position="96"/>
    </location>
</feature>
<dbReference type="Proteomes" id="UP000187455">
    <property type="component" value="Unassembled WGS sequence"/>
</dbReference>
<dbReference type="SUPFAM" id="SSF52402">
    <property type="entry name" value="Adenine nucleotide alpha hydrolases-like"/>
    <property type="match status" value="1"/>
</dbReference>
<evidence type="ECO:0000256" key="2">
    <source>
        <dbReference type="ARBA" id="ARBA00022888"/>
    </source>
</evidence>
<dbReference type="OrthoDB" id="10252281at2759"/>
<dbReference type="GO" id="GO:0006529">
    <property type="term" value="P:asparagine biosynthetic process"/>
    <property type="evidence" value="ECO:0007669"/>
    <property type="project" value="UniProtKB-KW"/>
</dbReference>
<dbReference type="EMBL" id="LSSL01000692">
    <property type="protein sequence ID" value="OLY83935.1"/>
    <property type="molecule type" value="Genomic_DNA"/>
</dbReference>
<keyword evidence="1" id="KW-0028">Amino-acid biosynthesis</keyword>
<evidence type="ECO:0000313" key="5">
    <source>
        <dbReference type="EMBL" id="OLY83935.1"/>
    </source>
</evidence>
<dbReference type="Gene3D" id="3.40.50.620">
    <property type="entry name" value="HUPs"/>
    <property type="match status" value="1"/>
</dbReference>
<protein>
    <submittedName>
        <fullName evidence="5">Asparagine synthetase domain-containing protein 1</fullName>
    </submittedName>
</protein>
<gene>
    <name evidence="5" type="ORF">AYI68_g1915</name>
</gene>
<name>A0A1R0H474_9FUNG</name>
<evidence type="ECO:0000256" key="3">
    <source>
        <dbReference type="ARBA" id="ARBA00022962"/>
    </source>
</evidence>
<comment type="caution">
    <text evidence="5">The sequence shown here is derived from an EMBL/GenBank/DDBJ whole genome shotgun (WGS) entry which is preliminary data.</text>
</comment>
<keyword evidence="3" id="KW-0315">Glutamine amidotransferase</keyword>
<dbReference type="PANTHER" id="PTHR45937">
    <property type="entry name" value="ASPARAGINE SYNTHETASE DOMAIN-CONTAINING PROTEIN 1"/>
    <property type="match status" value="1"/>
</dbReference>
<evidence type="ECO:0000256" key="4">
    <source>
        <dbReference type="SAM" id="MobiDB-lite"/>
    </source>
</evidence>
<reference evidence="5 6" key="1">
    <citation type="journal article" date="2016" name="Mol. Biol. Evol.">
        <title>Genome-Wide Survey of Gut Fungi (Harpellales) Reveals the First Horizontally Transferred Ubiquitin Gene from a Mosquito Host.</title>
        <authorList>
            <person name="Wang Y."/>
            <person name="White M.M."/>
            <person name="Kvist S."/>
            <person name="Moncalvo J.M."/>
        </authorList>
    </citation>
    <scope>NUCLEOTIDE SEQUENCE [LARGE SCALE GENOMIC DNA]</scope>
    <source>
        <strain evidence="5 6">ALG-7-W6</strain>
    </source>
</reference>
<dbReference type="PANTHER" id="PTHR45937:SF1">
    <property type="entry name" value="ASPARAGINE SYNTHETASE DOMAIN-CONTAINING PROTEIN 1"/>
    <property type="match status" value="1"/>
</dbReference>
<proteinExistence type="predicted"/>
<keyword evidence="6" id="KW-1185">Reference proteome</keyword>
<accession>A0A1R0H474</accession>
<sequence length="160" mass="18182">MSNNLYQVLKKSVEVRVNSSPGAGLSILFSGGLDCMVLAALTHETLPIDQPIELINVSFENPRILTHSKSKFKKVNPLKMKSSDPENFDGSSDSRTKKFRVPDRVTGLDGLKELRSVFPNRSWNWIEVNVFYDRVLEMREHIVDLLGPNHTVMDLVDLHY</sequence>
<keyword evidence="2" id="KW-0061">Asparagine biosynthesis</keyword>
<dbReference type="STRING" id="133383.A0A1R0H474"/>
<organism evidence="5 6">
    <name type="scientific">Smittium mucronatum</name>
    <dbReference type="NCBI Taxonomy" id="133383"/>
    <lineage>
        <taxon>Eukaryota</taxon>
        <taxon>Fungi</taxon>
        <taxon>Fungi incertae sedis</taxon>
        <taxon>Zoopagomycota</taxon>
        <taxon>Kickxellomycotina</taxon>
        <taxon>Harpellomycetes</taxon>
        <taxon>Harpellales</taxon>
        <taxon>Legeriomycetaceae</taxon>
        <taxon>Smittium</taxon>
    </lineage>
</organism>
<evidence type="ECO:0000256" key="1">
    <source>
        <dbReference type="ARBA" id="ARBA00022605"/>
    </source>
</evidence>